<proteinExistence type="inferred from homology"/>
<dbReference type="RefSeq" id="WP_397018818.1">
    <property type="nucleotide sequence ID" value="NZ_JBITMB010000001.1"/>
</dbReference>
<organism evidence="6 7">
    <name type="scientific">Nonomuraea indica</name>
    <dbReference type="NCBI Taxonomy" id="1581193"/>
    <lineage>
        <taxon>Bacteria</taxon>
        <taxon>Bacillati</taxon>
        <taxon>Actinomycetota</taxon>
        <taxon>Actinomycetes</taxon>
        <taxon>Streptosporangiales</taxon>
        <taxon>Streptosporangiaceae</taxon>
        <taxon>Nonomuraea</taxon>
    </lineage>
</organism>
<evidence type="ECO:0000256" key="1">
    <source>
        <dbReference type="ARBA" id="ARBA00022723"/>
    </source>
</evidence>
<evidence type="ECO:0000313" key="7">
    <source>
        <dbReference type="Proteomes" id="UP001612928"/>
    </source>
</evidence>
<keyword evidence="2" id="KW-0378">Hydrolase</keyword>
<dbReference type="InterPro" id="IPR004843">
    <property type="entry name" value="Calcineurin-like_PHP"/>
</dbReference>
<reference evidence="6 7" key="1">
    <citation type="submission" date="2024-10" db="EMBL/GenBank/DDBJ databases">
        <title>The Natural Products Discovery Center: Release of the First 8490 Sequenced Strains for Exploring Actinobacteria Biosynthetic Diversity.</title>
        <authorList>
            <person name="Kalkreuter E."/>
            <person name="Kautsar S.A."/>
            <person name="Yang D."/>
            <person name="Bader C.D."/>
            <person name="Teijaro C.N."/>
            <person name="Fluegel L."/>
            <person name="Davis C.M."/>
            <person name="Simpson J.R."/>
            <person name="Lauterbach L."/>
            <person name="Steele A.D."/>
            <person name="Gui C."/>
            <person name="Meng S."/>
            <person name="Li G."/>
            <person name="Viehrig K."/>
            <person name="Ye F."/>
            <person name="Su P."/>
            <person name="Kiefer A.F."/>
            <person name="Nichols A."/>
            <person name="Cepeda A.J."/>
            <person name="Yan W."/>
            <person name="Fan B."/>
            <person name="Jiang Y."/>
            <person name="Adhikari A."/>
            <person name="Zheng C.-J."/>
            <person name="Schuster L."/>
            <person name="Cowan T.M."/>
            <person name="Smanski M.J."/>
            <person name="Chevrette M.G."/>
            <person name="De Carvalho L.P.S."/>
            <person name="Shen B."/>
        </authorList>
    </citation>
    <scope>NUCLEOTIDE SEQUENCE [LARGE SCALE GENOMIC DNA]</scope>
    <source>
        <strain evidence="6 7">NPDC049503</strain>
    </source>
</reference>
<dbReference type="InterPro" id="IPR050884">
    <property type="entry name" value="CNP_phosphodiesterase-III"/>
</dbReference>
<evidence type="ECO:0000256" key="2">
    <source>
        <dbReference type="ARBA" id="ARBA00022801"/>
    </source>
</evidence>
<sequence length="247" mass="26387">MIVIAHLSDTHLDGGARASERTRRVAAFLDALPYDLDAVLVTGDIADNGLAAEYEEARKLLSLRHPTFHCPGNHDDRAEFRRVLLGEPPSGEPINQVHRTAGAVYALCDSTIPGQAGGRLGEETLDWLAGVLAETPGDVPVFVAFHHQPVVLHHPALDAIGMRDPDGLAALVARHPNVAAVLCGHCHAAVATTLGGRPLRTAPGVVNNLRLPWEEGPGPVDLDVPPSVAVHVLDDDGRFLTYYRIVP</sequence>
<feature type="domain" description="Calcineurin-like phosphoesterase" evidence="5">
    <location>
        <begin position="3"/>
        <end position="188"/>
    </location>
</feature>
<dbReference type="EMBL" id="JBITMB010000001">
    <property type="protein sequence ID" value="MFI7439281.1"/>
    <property type="molecule type" value="Genomic_DNA"/>
</dbReference>
<dbReference type="Pfam" id="PF00149">
    <property type="entry name" value="Metallophos"/>
    <property type="match status" value="1"/>
</dbReference>
<keyword evidence="3" id="KW-0408">Iron</keyword>
<dbReference type="InterPro" id="IPR029052">
    <property type="entry name" value="Metallo-depent_PP-like"/>
</dbReference>
<evidence type="ECO:0000313" key="6">
    <source>
        <dbReference type="EMBL" id="MFI7439281.1"/>
    </source>
</evidence>
<evidence type="ECO:0000256" key="4">
    <source>
        <dbReference type="ARBA" id="ARBA00025742"/>
    </source>
</evidence>
<keyword evidence="7" id="KW-1185">Reference proteome</keyword>
<dbReference type="SUPFAM" id="SSF56300">
    <property type="entry name" value="Metallo-dependent phosphatases"/>
    <property type="match status" value="1"/>
</dbReference>
<name>A0ABW7ZXK3_9ACTN</name>
<protein>
    <submittedName>
        <fullName evidence="6">Metallophosphoesterase</fullName>
    </submittedName>
</protein>
<keyword evidence="1" id="KW-0479">Metal-binding</keyword>
<comment type="similarity">
    <text evidence="4">Belongs to the cyclic nucleotide phosphodiesterase class-III family.</text>
</comment>
<evidence type="ECO:0000256" key="3">
    <source>
        <dbReference type="ARBA" id="ARBA00023004"/>
    </source>
</evidence>
<dbReference type="Proteomes" id="UP001612928">
    <property type="component" value="Unassembled WGS sequence"/>
</dbReference>
<accession>A0ABW7ZXK3</accession>
<dbReference type="Gene3D" id="3.60.21.10">
    <property type="match status" value="1"/>
</dbReference>
<dbReference type="PANTHER" id="PTHR42988">
    <property type="entry name" value="PHOSPHOHYDROLASE"/>
    <property type="match status" value="1"/>
</dbReference>
<dbReference type="PANTHER" id="PTHR42988:SF2">
    <property type="entry name" value="CYCLIC NUCLEOTIDE PHOSPHODIESTERASE CBUA0032-RELATED"/>
    <property type="match status" value="1"/>
</dbReference>
<comment type="caution">
    <text evidence="6">The sequence shown here is derived from an EMBL/GenBank/DDBJ whole genome shotgun (WGS) entry which is preliminary data.</text>
</comment>
<evidence type="ECO:0000259" key="5">
    <source>
        <dbReference type="Pfam" id="PF00149"/>
    </source>
</evidence>
<gene>
    <name evidence="6" type="ORF">ACIBP5_04865</name>
</gene>